<name>A0ABS7TVB7_9BACT</name>
<organism evidence="2 3">
    <name type="scientific">Nannocystis pusilla</name>
    <dbReference type="NCBI Taxonomy" id="889268"/>
    <lineage>
        <taxon>Bacteria</taxon>
        <taxon>Pseudomonadati</taxon>
        <taxon>Myxococcota</taxon>
        <taxon>Polyangia</taxon>
        <taxon>Nannocystales</taxon>
        <taxon>Nannocystaceae</taxon>
        <taxon>Nannocystis</taxon>
    </lineage>
</organism>
<dbReference type="InterPro" id="IPR032466">
    <property type="entry name" value="Metal_Hydrolase"/>
</dbReference>
<evidence type="ECO:0000313" key="3">
    <source>
        <dbReference type="Proteomes" id="UP001139031"/>
    </source>
</evidence>
<dbReference type="Gene3D" id="3.20.20.140">
    <property type="entry name" value="Metal-dependent hydrolases"/>
    <property type="match status" value="1"/>
</dbReference>
<comment type="caution">
    <text evidence="2">The sequence shown here is derived from an EMBL/GenBank/DDBJ whole genome shotgun (WGS) entry which is preliminary data.</text>
</comment>
<dbReference type="PANTHER" id="PTHR22642:SF2">
    <property type="entry name" value="PROTEIN LONG AFTER FAR-RED 3"/>
    <property type="match status" value="1"/>
</dbReference>
<dbReference type="Gene3D" id="2.30.40.10">
    <property type="entry name" value="Urease, subunit C, domain 1"/>
    <property type="match status" value="1"/>
</dbReference>
<dbReference type="SUPFAM" id="SSF51556">
    <property type="entry name" value="Metallo-dependent hydrolases"/>
    <property type="match status" value="1"/>
</dbReference>
<dbReference type="Proteomes" id="UP001139031">
    <property type="component" value="Unassembled WGS sequence"/>
</dbReference>
<gene>
    <name evidence="2" type="ORF">K7C98_23450</name>
</gene>
<evidence type="ECO:0000313" key="2">
    <source>
        <dbReference type="EMBL" id="MBZ5712208.1"/>
    </source>
</evidence>
<dbReference type="Gene3D" id="3.10.310.70">
    <property type="match status" value="1"/>
</dbReference>
<dbReference type="Pfam" id="PF07969">
    <property type="entry name" value="Amidohydro_3"/>
    <property type="match status" value="1"/>
</dbReference>
<dbReference type="PANTHER" id="PTHR22642">
    <property type="entry name" value="IMIDAZOLONEPROPIONASE"/>
    <property type="match status" value="1"/>
</dbReference>
<dbReference type="PROSITE" id="PS51257">
    <property type="entry name" value="PROKAR_LIPOPROTEIN"/>
    <property type="match status" value="1"/>
</dbReference>
<sequence>MRAPGLSRRSWLAGASALIACRAGGDKRASTCPQGQESSLLVIRGGTIVTGDPAEPITRALALAGGRVVARGAAAESLVRDCPRGQVIELAGGSAAPGLTDAHAHLAGLGAALVEVDLRGARSVAEVVERVQRGAPPEGWIVGRGWDQNLWPGAAMPSHDALTAAFPERPVWLRRVDGHAGWANAAALRAANITAATAVPTGGEIVTRDGPSGREPTGVLIDAAMELVPVPPPPKSELRRRILLAQDHALARGLVGVHEMGVGPLVDATLRELAAEGLLKLRMVGYCDESWLKRRGDGLPDMAERPSPDDRYALQGVKIYVDGALGSRGAALLQAYSDRPGHTGMFQHAPGELAAIVTQALAHGYQVAAHAIGDAAIRAVLDALAAARPPGDARPRVEHAQIVDLADIPRFARLGAIASMQPTHATSDMPWAEQRIGPARLAGAYAWRRFLDAGVHLAFGSDFPVEEVEPTFGLYSAITRQDARGNPPGGWLPDQRLTLEEAIAAFTRGAAYAARREAWAGTLAGGMLADVTCFAGDLTTMPPLELRTAKVLATVIGGQVVAGTR</sequence>
<dbReference type="InterPro" id="IPR013108">
    <property type="entry name" value="Amidohydro_3"/>
</dbReference>
<keyword evidence="3" id="KW-1185">Reference proteome</keyword>
<reference evidence="2" key="1">
    <citation type="submission" date="2021-08" db="EMBL/GenBank/DDBJ databases">
        <authorList>
            <person name="Stevens D.C."/>
        </authorList>
    </citation>
    <scope>NUCLEOTIDE SEQUENCE</scope>
    <source>
        <strain evidence="2">DSM 53165</strain>
    </source>
</reference>
<proteinExistence type="predicted"/>
<dbReference type="EMBL" id="JAIRAU010000028">
    <property type="protein sequence ID" value="MBZ5712208.1"/>
    <property type="molecule type" value="Genomic_DNA"/>
</dbReference>
<feature type="domain" description="Amidohydrolase 3" evidence="1">
    <location>
        <begin position="86"/>
        <end position="562"/>
    </location>
</feature>
<evidence type="ECO:0000259" key="1">
    <source>
        <dbReference type="Pfam" id="PF07969"/>
    </source>
</evidence>
<protein>
    <submittedName>
        <fullName evidence="2">Amidohydrolase</fullName>
    </submittedName>
</protein>
<accession>A0ABS7TVB7</accession>
<dbReference type="InterPro" id="IPR011059">
    <property type="entry name" value="Metal-dep_hydrolase_composite"/>
</dbReference>
<dbReference type="InterPro" id="IPR033932">
    <property type="entry name" value="YtcJ-like"/>
</dbReference>
<dbReference type="SUPFAM" id="SSF51338">
    <property type="entry name" value="Composite domain of metallo-dependent hydrolases"/>
    <property type="match status" value="1"/>
</dbReference>
<dbReference type="CDD" id="cd01300">
    <property type="entry name" value="YtcJ_like"/>
    <property type="match status" value="1"/>
</dbReference>
<dbReference type="RefSeq" id="WP_224193967.1">
    <property type="nucleotide sequence ID" value="NZ_JAIRAU010000028.1"/>
</dbReference>